<keyword evidence="1" id="KW-0812">Transmembrane</keyword>
<keyword evidence="4" id="KW-1185">Reference proteome</keyword>
<dbReference type="GO" id="GO:0003964">
    <property type="term" value="F:RNA-directed DNA polymerase activity"/>
    <property type="evidence" value="ECO:0007669"/>
    <property type="project" value="UniProtKB-KW"/>
</dbReference>
<feature type="domain" description="Reverse transcriptase" evidence="2">
    <location>
        <begin position="11"/>
        <end position="290"/>
    </location>
</feature>
<evidence type="ECO:0000256" key="1">
    <source>
        <dbReference type="SAM" id="Phobius"/>
    </source>
</evidence>
<proteinExistence type="predicted"/>
<comment type="caution">
    <text evidence="3">The sequence shown here is derived from an EMBL/GenBank/DDBJ whole genome shotgun (WGS) entry which is preliminary data.</text>
</comment>
<dbReference type="Proteomes" id="UP000265520">
    <property type="component" value="Unassembled WGS sequence"/>
</dbReference>
<dbReference type="CDD" id="cd01650">
    <property type="entry name" value="RT_nLTR_like"/>
    <property type="match status" value="1"/>
</dbReference>
<protein>
    <submittedName>
        <fullName evidence="3">LINE-1 reverse transcriptase like</fullName>
    </submittedName>
</protein>
<dbReference type="Pfam" id="PF00078">
    <property type="entry name" value="RVT_1"/>
    <property type="match status" value="1"/>
</dbReference>
<keyword evidence="1" id="KW-1133">Transmembrane helix</keyword>
<keyword evidence="3" id="KW-0808">Transferase</keyword>
<organism evidence="3 4">
    <name type="scientific">Trifolium medium</name>
    <dbReference type="NCBI Taxonomy" id="97028"/>
    <lineage>
        <taxon>Eukaryota</taxon>
        <taxon>Viridiplantae</taxon>
        <taxon>Streptophyta</taxon>
        <taxon>Embryophyta</taxon>
        <taxon>Tracheophyta</taxon>
        <taxon>Spermatophyta</taxon>
        <taxon>Magnoliopsida</taxon>
        <taxon>eudicotyledons</taxon>
        <taxon>Gunneridae</taxon>
        <taxon>Pentapetalae</taxon>
        <taxon>rosids</taxon>
        <taxon>fabids</taxon>
        <taxon>Fabales</taxon>
        <taxon>Fabaceae</taxon>
        <taxon>Papilionoideae</taxon>
        <taxon>50 kb inversion clade</taxon>
        <taxon>NPAAA clade</taxon>
        <taxon>Hologalegina</taxon>
        <taxon>IRL clade</taxon>
        <taxon>Trifolieae</taxon>
        <taxon>Trifolium</taxon>
    </lineage>
</organism>
<dbReference type="EMBL" id="LXQA010029994">
    <property type="protein sequence ID" value="MCH95507.1"/>
    <property type="molecule type" value="Genomic_DNA"/>
</dbReference>
<evidence type="ECO:0000313" key="4">
    <source>
        <dbReference type="Proteomes" id="UP000265520"/>
    </source>
</evidence>
<name>A0A392N6S8_9FABA</name>
<sequence>MQVDIMRFISEFPRNGKLTRGINSTFIALIPKVDSPQKLNDFRPISLVGSIYKILAKVLANRLQMVIGSVISEVQSAFIKDRQILDGILIANEVVDEARKYHKELLLFKVDFEKAYDSVDWSYLDTVMCKMSFSALWRKWIKECVSTATTSVLVNGSPTDEFPLERGLRQGDPLSPFLFLLAAEGLNVMMRAMVQSNVFTGYSVGAVDPTVVSHLQFADDNLILGVKSWANVRALRAVLVLFETVSRLKVNFNKSMLVGVNIAESWLAKAASVLGCVVGKVPFVYLGLAIGGDPRRLSFWVPVLTRIKSKLSGRKSRFLSYGGRLILLKFVLTSLPVYAFSFFKAPS</sequence>
<feature type="non-terminal residue" evidence="3">
    <location>
        <position position="347"/>
    </location>
</feature>
<dbReference type="SUPFAM" id="SSF56672">
    <property type="entry name" value="DNA/RNA polymerases"/>
    <property type="match status" value="1"/>
</dbReference>
<reference evidence="3 4" key="1">
    <citation type="journal article" date="2018" name="Front. Plant Sci.">
        <title>Red Clover (Trifolium pratense) and Zigzag Clover (T. medium) - A Picture of Genomic Similarities and Differences.</title>
        <authorList>
            <person name="Dluhosova J."/>
            <person name="Istvanek J."/>
            <person name="Nedelnik J."/>
            <person name="Repkova J."/>
        </authorList>
    </citation>
    <scope>NUCLEOTIDE SEQUENCE [LARGE SCALE GENOMIC DNA]</scope>
    <source>
        <strain evidence="4">cv. 10/8</strain>
        <tissue evidence="3">Leaf</tissue>
    </source>
</reference>
<evidence type="ECO:0000313" key="3">
    <source>
        <dbReference type="EMBL" id="MCH95507.1"/>
    </source>
</evidence>
<dbReference type="PANTHER" id="PTHR46890:SF50">
    <property type="entry name" value="RNA-DIRECTED DNA POLYMERASE, EUKARYOTA, REVERSE TRANSCRIPTASE ZINC-BINDING DOMAIN PROTEIN-RELATED"/>
    <property type="match status" value="1"/>
</dbReference>
<keyword evidence="3" id="KW-0695">RNA-directed DNA polymerase</keyword>
<feature type="transmembrane region" description="Helical" evidence="1">
    <location>
        <begin position="318"/>
        <end position="343"/>
    </location>
</feature>
<keyword evidence="3" id="KW-0548">Nucleotidyltransferase</keyword>
<dbReference type="InterPro" id="IPR052343">
    <property type="entry name" value="Retrotransposon-Effector_Assoc"/>
</dbReference>
<dbReference type="AlphaFoldDB" id="A0A392N6S8"/>
<dbReference type="PANTHER" id="PTHR46890">
    <property type="entry name" value="NON-LTR RETROLELEMENT REVERSE TRANSCRIPTASE-LIKE PROTEIN-RELATED"/>
    <property type="match status" value="1"/>
</dbReference>
<accession>A0A392N6S8</accession>
<evidence type="ECO:0000259" key="2">
    <source>
        <dbReference type="PROSITE" id="PS50878"/>
    </source>
</evidence>
<dbReference type="PROSITE" id="PS50878">
    <property type="entry name" value="RT_POL"/>
    <property type="match status" value="1"/>
</dbReference>
<keyword evidence="1" id="KW-0472">Membrane</keyword>
<dbReference type="InterPro" id="IPR000477">
    <property type="entry name" value="RT_dom"/>
</dbReference>
<dbReference type="InterPro" id="IPR043502">
    <property type="entry name" value="DNA/RNA_pol_sf"/>
</dbReference>